<dbReference type="CDD" id="cd11528">
    <property type="entry name" value="NTP-PPase_MazG_Nterm"/>
    <property type="match status" value="1"/>
</dbReference>
<reference evidence="4 5" key="1">
    <citation type="submission" date="2015-09" db="EMBL/GenBank/DDBJ databases">
        <title>Complete genome of Psychrobacter urativorans R10.10B.</title>
        <authorList>
            <person name="See-Too W.S."/>
            <person name="Chan K.G."/>
        </authorList>
    </citation>
    <scope>NUCLEOTIDE SEQUENCE [LARGE SCALE GENOMIC DNA]</scope>
    <source>
        <strain evidence="4 5">R10.10B</strain>
    </source>
</reference>
<dbReference type="GO" id="GO:0006950">
    <property type="term" value="P:response to stress"/>
    <property type="evidence" value="ECO:0007669"/>
    <property type="project" value="UniProtKB-ARBA"/>
</dbReference>
<evidence type="ECO:0000256" key="1">
    <source>
        <dbReference type="SAM" id="Coils"/>
    </source>
</evidence>
<gene>
    <name evidence="4" type="ORF">AOC03_07015</name>
</gene>
<proteinExistence type="predicted"/>
<dbReference type="Pfam" id="PF03819">
    <property type="entry name" value="MazG"/>
    <property type="match status" value="2"/>
</dbReference>
<accession>A0A0M3V907</accession>
<organism evidence="4 5">
    <name type="scientific">Psychrobacter urativorans</name>
    <dbReference type="NCBI Taxonomy" id="45610"/>
    <lineage>
        <taxon>Bacteria</taxon>
        <taxon>Pseudomonadati</taxon>
        <taxon>Pseudomonadota</taxon>
        <taxon>Gammaproteobacteria</taxon>
        <taxon>Moraxellales</taxon>
        <taxon>Moraxellaceae</taxon>
        <taxon>Psychrobacter</taxon>
    </lineage>
</organism>
<dbReference type="InterPro" id="IPR004518">
    <property type="entry name" value="MazG-like_dom"/>
</dbReference>
<evidence type="ECO:0000259" key="3">
    <source>
        <dbReference type="Pfam" id="PF03819"/>
    </source>
</evidence>
<dbReference type="KEGG" id="pur:AOC03_07015"/>
<keyword evidence="4" id="KW-0378">Hydrolase</keyword>
<dbReference type="SUPFAM" id="SSF101386">
    <property type="entry name" value="all-alpha NTP pyrophosphatases"/>
    <property type="match status" value="2"/>
</dbReference>
<dbReference type="GO" id="GO:0046076">
    <property type="term" value="P:dTTP catabolic process"/>
    <property type="evidence" value="ECO:0007669"/>
    <property type="project" value="TreeGrafter"/>
</dbReference>
<keyword evidence="5" id="KW-1185">Reference proteome</keyword>
<dbReference type="AlphaFoldDB" id="A0A0M3V907"/>
<dbReference type="GO" id="GO:0047429">
    <property type="term" value="F:nucleoside triphosphate diphosphatase activity"/>
    <property type="evidence" value="ECO:0007669"/>
    <property type="project" value="InterPro"/>
</dbReference>
<feature type="domain" description="NTP pyrophosphohydrolase MazG-like" evidence="3">
    <location>
        <begin position="50"/>
        <end position="123"/>
    </location>
</feature>
<dbReference type="RefSeq" id="WP_062534546.1">
    <property type="nucleotide sequence ID" value="NZ_CP012678.1"/>
</dbReference>
<keyword evidence="1" id="KW-0175">Coiled coil</keyword>
<feature type="coiled-coil region" evidence="1">
    <location>
        <begin position="185"/>
        <end position="234"/>
    </location>
</feature>
<dbReference type="CDD" id="cd11529">
    <property type="entry name" value="NTP-PPase_MazG_Cterm"/>
    <property type="match status" value="1"/>
</dbReference>
<dbReference type="EMBL" id="CP012678">
    <property type="protein sequence ID" value="ALF59817.1"/>
    <property type="molecule type" value="Genomic_DNA"/>
</dbReference>
<name>A0A0M3V907_9GAMM</name>
<evidence type="ECO:0000313" key="4">
    <source>
        <dbReference type="EMBL" id="ALF59817.1"/>
    </source>
</evidence>
<dbReference type="GO" id="GO:0046047">
    <property type="term" value="P:TTP catabolic process"/>
    <property type="evidence" value="ECO:0007669"/>
    <property type="project" value="TreeGrafter"/>
</dbReference>
<dbReference type="FunFam" id="1.10.287.1080:FF:000001">
    <property type="entry name" value="Nucleoside triphosphate pyrophosphohydrolase"/>
    <property type="match status" value="1"/>
</dbReference>
<dbReference type="Gene3D" id="1.10.287.1080">
    <property type="entry name" value="MazG-like"/>
    <property type="match status" value="2"/>
</dbReference>
<dbReference type="Proteomes" id="UP000059847">
    <property type="component" value="Chromosome"/>
</dbReference>
<dbReference type="NCBIfam" id="TIGR00444">
    <property type="entry name" value="mazG"/>
    <property type="match status" value="1"/>
</dbReference>
<dbReference type="GO" id="GO:0046081">
    <property type="term" value="P:dUTP catabolic process"/>
    <property type="evidence" value="ECO:0007669"/>
    <property type="project" value="TreeGrafter"/>
</dbReference>
<feature type="region of interest" description="Disordered" evidence="2">
    <location>
        <begin position="1"/>
        <end position="25"/>
    </location>
</feature>
<dbReference type="GO" id="GO:0046052">
    <property type="term" value="P:UTP catabolic process"/>
    <property type="evidence" value="ECO:0007669"/>
    <property type="project" value="TreeGrafter"/>
</dbReference>
<dbReference type="PANTHER" id="PTHR30522:SF0">
    <property type="entry name" value="NUCLEOSIDE TRIPHOSPHATE PYROPHOSPHOHYDROLASE"/>
    <property type="match status" value="1"/>
</dbReference>
<evidence type="ECO:0000313" key="5">
    <source>
        <dbReference type="Proteomes" id="UP000059847"/>
    </source>
</evidence>
<dbReference type="NCBIfam" id="NF007113">
    <property type="entry name" value="PRK09562.1"/>
    <property type="match status" value="1"/>
</dbReference>
<sequence length="304" mass="34212">MNNLNSINEHQREILPPTPVQGTPKATGQLADLLTLMARLRADCPWDQEQSNHSLIPYAIEEAYELAEAVQSDDDEDIKGELGDVLLQVIFHCQLYAEQGRFDIADVITTLQQKLVRRHPHVFEAENLQDEAAVKGRWDEIKKEENKARALRGKPKRRLDNTKAGSALMQAQEVQKQASKLGFDWDGVSGALEKLEEEVNELKAELLDTSDIAKSNIIKSKDEIKANINDIEKELGDCLFALVNVARKLHLDAEAAALTCVHKFKSRFGYIEAQLEAAGKHIEDSNITEMEVLWEAAKQHERAQ</sequence>
<dbReference type="GO" id="GO:0046061">
    <property type="term" value="P:dATP catabolic process"/>
    <property type="evidence" value="ECO:0007669"/>
    <property type="project" value="TreeGrafter"/>
</dbReference>
<dbReference type="InterPro" id="IPR048011">
    <property type="entry name" value="NTP-PPase_MazG-like_C"/>
</dbReference>
<evidence type="ECO:0000256" key="2">
    <source>
        <dbReference type="SAM" id="MobiDB-lite"/>
    </source>
</evidence>
<protein>
    <submittedName>
        <fullName evidence="4">Nucleoside triphosphate hydrolase</fullName>
    </submittedName>
</protein>
<feature type="domain" description="NTP pyrophosphohydrolase MazG-like" evidence="3">
    <location>
        <begin position="192"/>
        <end position="267"/>
    </location>
</feature>
<dbReference type="STRING" id="45610.AOC03_07015"/>
<dbReference type="InterPro" id="IPR048015">
    <property type="entry name" value="NTP-PPase_MazG-like_N"/>
</dbReference>
<dbReference type="InterPro" id="IPR011551">
    <property type="entry name" value="NTP_PyrPHydrolase_MazG"/>
</dbReference>
<dbReference type="GO" id="GO:0006203">
    <property type="term" value="P:dGTP catabolic process"/>
    <property type="evidence" value="ECO:0007669"/>
    <property type="project" value="TreeGrafter"/>
</dbReference>
<dbReference type="PANTHER" id="PTHR30522">
    <property type="entry name" value="NUCLEOSIDE TRIPHOSPHATE PYROPHOSPHOHYDROLASE"/>
    <property type="match status" value="1"/>
</dbReference>